<feature type="domain" description="UmuC" evidence="3">
    <location>
        <begin position="1"/>
        <end position="44"/>
    </location>
</feature>
<evidence type="ECO:0000256" key="2">
    <source>
        <dbReference type="ARBA" id="ARBA00025589"/>
    </source>
</evidence>
<accession>A0A2W4J8P9</accession>
<proteinExistence type="inferred from homology"/>
<dbReference type="STRING" id="1111738.GCA_000427905_01370"/>
<gene>
    <name evidence="4" type="ORF">DIU77_14395</name>
</gene>
<dbReference type="Pfam" id="PF00817">
    <property type="entry name" value="IMS"/>
    <property type="match status" value="1"/>
</dbReference>
<evidence type="ECO:0000256" key="1">
    <source>
        <dbReference type="ARBA" id="ARBA00010945"/>
    </source>
</evidence>
<dbReference type="AlphaFoldDB" id="A0A2W4J8P9"/>
<dbReference type="SUPFAM" id="SSF56672">
    <property type="entry name" value="DNA/RNA polymerases"/>
    <property type="match status" value="1"/>
</dbReference>
<evidence type="ECO:0000259" key="3">
    <source>
        <dbReference type="Pfam" id="PF00817"/>
    </source>
</evidence>
<comment type="similarity">
    <text evidence="1">Belongs to the DNA polymerase type-Y family.</text>
</comment>
<dbReference type="GO" id="GO:0006281">
    <property type="term" value="P:DNA repair"/>
    <property type="evidence" value="ECO:0007669"/>
    <property type="project" value="InterPro"/>
</dbReference>
<dbReference type="InterPro" id="IPR043128">
    <property type="entry name" value="Rev_trsase/Diguanyl_cyclase"/>
</dbReference>
<dbReference type="InterPro" id="IPR043502">
    <property type="entry name" value="DNA/RNA_pol_sf"/>
</dbReference>
<dbReference type="EMBL" id="QGUI01000597">
    <property type="protein sequence ID" value="PZM94355.1"/>
    <property type="molecule type" value="Genomic_DNA"/>
</dbReference>
<dbReference type="InterPro" id="IPR001126">
    <property type="entry name" value="UmuC"/>
</dbReference>
<evidence type="ECO:0000313" key="4">
    <source>
        <dbReference type="EMBL" id="PZM94355.1"/>
    </source>
</evidence>
<dbReference type="Gene3D" id="3.30.70.270">
    <property type="match status" value="1"/>
</dbReference>
<comment type="caution">
    <text evidence="4">The sequence shown here is derived from an EMBL/GenBank/DDBJ whole genome shotgun (WGS) entry which is preliminary data.</text>
</comment>
<reference evidence="4" key="1">
    <citation type="submission" date="2018-05" db="EMBL/GenBank/DDBJ databases">
        <authorList>
            <person name="Lanie J.A."/>
            <person name="Ng W.-L."/>
            <person name="Kazmierczak K.M."/>
            <person name="Andrzejewski T.M."/>
            <person name="Davidsen T.M."/>
            <person name="Wayne K.J."/>
            <person name="Tettelin H."/>
            <person name="Glass J.I."/>
            <person name="Rusch D."/>
            <person name="Podicherti R."/>
            <person name="Tsui H.-C.T."/>
            <person name="Winkler M.E."/>
        </authorList>
    </citation>
    <scope>NUCLEOTIDE SEQUENCE</scope>
    <source>
        <strain evidence="4">ZC4RG45</strain>
    </source>
</reference>
<sequence length="58" mass="6033">MQAYVSAGEAAFDVFRDITPVVEGISTDEAFLDVGGLARLSGTRDKGAPAHDARLPGL</sequence>
<comment type="function">
    <text evidence="2">Poorly processive, error-prone DNA polymerase involved in untargeted mutagenesis. Copies undamaged DNA at stalled replication forks, which arise in vivo from mismatched or misaligned primer ends. These misaligned primers can be extended by PolIV. Exhibits no 3'-5' exonuclease (proofreading) activity. May be involved in translesional synthesis, in conjunction with the beta clamp from PolIII.</text>
</comment>
<name>A0A2W4J8P9_9PSEU</name>
<organism evidence="4">
    <name type="scientific">Thermocrispum agreste</name>
    <dbReference type="NCBI Taxonomy" id="37925"/>
    <lineage>
        <taxon>Bacteria</taxon>
        <taxon>Bacillati</taxon>
        <taxon>Actinomycetota</taxon>
        <taxon>Actinomycetes</taxon>
        <taxon>Pseudonocardiales</taxon>
        <taxon>Pseudonocardiaceae</taxon>
        <taxon>Thermocrispum</taxon>
    </lineage>
</organism>
<protein>
    <recommendedName>
        <fullName evidence="3">UmuC domain-containing protein</fullName>
    </recommendedName>
</protein>